<keyword evidence="1" id="KW-1133">Transmembrane helix</keyword>
<feature type="transmembrane region" description="Helical" evidence="1">
    <location>
        <begin position="89"/>
        <end position="110"/>
    </location>
</feature>
<dbReference type="RefSeq" id="WP_108911460.1">
    <property type="nucleotide sequence ID" value="NZ_CP021886.1"/>
</dbReference>
<evidence type="ECO:0000313" key="4">
    <source>
        <dbReference type="Proteomes" id="UP000244890"/>
    </source>
</evidence>
<dbReference type="KEGG" id="had:CDV25_07725"/>
<gene>
    <name evidence="3" type="ORF">CDV25_07725</name>
</gene>
<evidence type="ECO:0000256" key="1">
    <source>
        <dbReference type="SAM" id="Phobius"/>
    </source>
</evidence>
<dbReference type="OrthoDB" id="5419086at2"/>
<dbReference type="PANTHER" id="PTHR42709">
    <property type="entry name" value="ALKALINE PHOSPHATASE LIKE PROTEIN"/>
    <property type="match status" value="1"/>
</dbReference>
<reference evidence="3 4" key="1">
    <citation type="submission" date="2017-06" db="EMBL/GenBank/DDBJ databases">
        <title>Complete genome of Helicobacter apodemus.</title>
        <authorList>
            <person name="Cho S."/>
        </authorList>
    </citation>
    <scope>NUCLEOTIDE SEQUENCE [LARGE SCALE GENOMIC DNA]</scope>
    <source>
        <strain evidence="4">SNUVETPUB-15-01</strain>
    </source>
</reference>
<dbReference type="PANTHER" id="PTHR42709:SF4">
    <property type="entry name" value="INNER MEMBRANE PROTEIN YQAA"/>
    <property type="match status" value="1"/>
</dbReference>
<keyword evidence="1" id="KW-0812">Transmembrane</keyword>
<accession>A0A2U8FEU3</accession>
<evidence type="ECO:0000259" key="2">
    <source>
        <dbReference type="Pfam" id="PF09335"/>
    </source>
</evidence>
<dbReference type="Pfam" id="PF09335">
    <property type="entry name" value="VTT_dom"/>
    <property type="match status" value="1"/>
</dbReference>
<sequence>MDNLGLLGLFFVCALASSLYPLGSEAFVIAFLALDYAWIWVWIVATLGNTLGALSTYTIGYLGDSLYLKYFKNTHQKIHRYADKIQKRGFLYAFFSFLPILGDIFALALGVYRYSIFKAIVFIALGKAVRYWVLIYLYNKYTQIF</sequence>
<feature type="transmembrane region" description="Helical" evidence="1">
    <location>
        <begin position="36"/>
        <end position="68"/>
    </location>
</feature>
<proteinExistence type="predicted"/>
<name>A0A2U8FEU3_9HELI</name>
<dbReference type="InterPro" id="IPR032816">
    <property type="entry name" value="VTT_dom"/>
</dbReference>
<dbReference type="EMBL" id="CP021886">
    <property type="protein sequence ID" value="AWI34663.1"/>
    <property type="molecule type" value="Genomic_DNA"/>
</dbReference>
<organism evidence="3 4">
    <name type="scientific">Helicobacter apodemus</name>
    <dbReference type="NCBI Taxonomy" id="135569"/>
    <lineage>
        <taxon>Bacteria</taxon>
        <taxon>Pseudomonadati</taxon>
        <taxon>Campylobacterota</taxon>
        <taxon>Epsilonproteobacteria</taxon>
        <taxon>Campylobacterales</taxon>
        <taxon>Helicobacteraceae</taxon>
        <taxon>Helicobacter</taxon>
    </lineage>
</organism>
<protein>
    <recommendedName>
        <fullName evidence="2">VTT domain-containing protein</fullName>
    </recommendedName>
</protein>
<keyword evidence="1" id="KW-0472">Membrane</keyword>
<evidence type="ECO:0000313" key="3">
    <source>
        <dbReference type="EMBL" id="AWI34663.1"/>
    </source>
</evidence>
<dbReference type="InterPro" id="IPR051311">
    <property type="entry name" value="DedA_domain"/>
</dbReference>
<feature type="transmembrane region" description="Helical" evidence="1">
    <location>
        <begin position="116"/>
        <end position="138"/>
    </location>
</feature>
<dbReference type="Proteomes" id="UP000244890">
    <property type="component" value="Chromosome"/>
</dbReference>
<dbReference type="AlphaFoldDB" id="A0A2U8FEU3"/>
<feature type="domain" description="VTT" evidence="2">
    <location>
        <begin position="25"/>
        <end position="137"/>
    </location>
</feature>